<keyword evidence="2" id="KW-1185">Reference proteome</keyword>
<evidence type="ECO:0008006" key="3">
    <source>
        <dbReference type="Google" id="ProtNLM"/>
    </source>
</evidence>
<reference evidence="1" key="1">
    <citation type="submission" date="2020-10" db="EMBL/GenBank/DDBJ databases">
        <authorList>
            <person name="Sedaghatjoo S."/>
        </authorList>
    </citation>
    <scope>NUCLEOTIDE SEQUENCE</scope>
    <source>
        <strain evidence="1">AZH3</strain>
    </source>
</reference>
<evidence type="ECO:0000313" key="2">
    <source>
        <dbReference type="Proteomes" id="UP000836402"/>
    </source>
</evidence>
<organism evidence="1 2">
    <name type="scientific">Tilletia caries</name>
    <name type="common">wheat bunt fungus</name>
    <dbReference type="NCBI Taxonomy" id="13290"/>
    <lineage>
        <taxon>Eukaryota</taxon>
        <taxon>Fungi</taxon>
        <taxon>Dikarya</taxon>
        <taxon>Basidiomycota</taxon>
        <taxon>Ustilaginomycotina</taxon>
        <taxon>Exobasidiomycetes</taxon>
        <taxon>Tilletiales</taxon>
        <taxon>Tilletiaceae</taxon>
        <taxon>Tilletia</taxon>
    </lineage>
</organism>
<feature type="non-terminal residue" evidence="1">
    <location>
        <position position="91"/>
    </location>
</feature>
<evidence type="ECO:0000313" key="1">
    <source>
        <dbReference type="EMBL" id="CAD6940564.1"/>
    </source>
</evidence>
<feature type="non-terminal residue" evidence="1">
    <location>
        <position position="1"/>
    </location>
</feature>
<dbReference type="Proteomes" id="UP000836402">
    <property type="component" value="Unassembled WGS sequence"/>
</dbReference>
<comment type="caution">
    <text evidence="1">The sequence shown here is derived from an EMBL/GenBank/DDBJ whole genome shotgun (WGS) entry which is preliminary data.</text>
</comment>
<name>A0ABN7J2S4_9BASI</name>
<gene>
    <name evidence="1" type="ORF">JKIAZH3_G6416</name>
</gene>
<accession>A0ABN7J2S4</accession>
<dbReference type="EMBL" id="CAJHJG010004384">
    <property type="protein sequence ID" value="CAD6940564.1"/>
    <property type="molecule type" value="Genomic_DNA"/>
</dbReference>
<sequence>AILLLILTSTSSKPICTLHIPSFYRASRANAQPSVTPGSLAGCACGVLVRVSCRHVAVKFHQKTTSAPPQSSYTVYNTAQFKSVFLPCSTC</sequence>
<proteinExistence type="predicted"/>
<protein>
    <recommendedName>
        <fullName evidence="3">SWIM-type domain-containing protein</fullName>
    </recommendedName>
</protein>